<dbReference type="AlphaFoldDB" id="A0A0S1MIS9"/>
<dbReference type="EMBL" id="KT246679">
    <property type="protein sequence ID" value="ALL40770.1"/>
    <property type="molecule type" value="mRNA"/>
</dbReference>
<reference evidence="1" key="1">
    <citation type="submission" date="2015-07" db="EMBL/GenBank/DDBJ databases">
        <title>Elucidating the P. pachyrhizi secretome and potential effectors.</title>
        <authorList>
            <person name="de Carvalho M.C.C.G."/>
            <person name="Nascimento L.C."/>
            <person name="Darben L.M."/>
            <person name="Polizel-Podanosqui A.M."/>
            <person name="Lopes-Caitar V.S."/>
            <person name="Rocha C.S."/>
            <person name="Qi M."/>
            <person name="Carazolle M."/>
            <person name="Kuwahara M.K."/>
            <person name="Pereira G.A.G."/>
            <person name="Abdelnoor R.V."/>
            <person name="Whitham S.A."/>
            <person name="Marcelino-Guimaraes F.C."/>
        </authorList>
    </citation>
    <scope>NUCLEOTIDE SEQUENCE</scope>
</reference>
<sequence length="41" mass="4813">MLVLVLDKLLLKRSWFFLFLLMIISEALGLGNRNDVEWCDS</sequence>
<organism evidence="1">
    <name type="scientific">Phakopsora pachyrhizi</name>
    <name type="common">Asian soybean rust disease fungus</name>
    <dbReference type="NCBI Taxonomy" id="170000"/>
    <lineage>
        <taxon>Eukaryota</taxon>
        <taxon>Fungi</taxon>
        <taxon>Dikarya</taxon>
        <taxon>Basidiomycota</taxon>
        <taxon>Pucciniomycotina</taxon>
        <taxon>Pucciniomycetes</taxon>
        <taxon>Pucciniales</taxon>
        <taxon>Phakopsoraceae</taxon>
        <taxon>Phakopsora</taxon>
    </lineage>
</organism>
<evidence type="ECO:0000313" key="1">
    <source>
        <dbReference type="EMBL" id="ALL40770.1"/>
    </source>
</evidence>
<protein>
    <submittedName>
        <fullName evidence="1">Uncharacterized protein</fullName>
    </submittedName>
</protein>
<name>A0A0S1MIS9_PHAPC</name>
<proteinExistence type="evidence at transcript level"/>
<accession>A0A0S1MIS9</accession>